<evidence type="ECO:0000313" key="2">
    <source>
        <dbReference type="EMBL" id="VEI12764.1"/>
    </source>
</evidence>
<keyword evidence="1" id="KW-0472">Membrane</keyword>
<accession>A0A3S4V5W5</accession>
<feature type="transmembrane region" description="Helical" evidence="1">
    <location>
        <begin position="12"/>
        <end position="30"/>
    </location>
</feature>
<keyword evidence="1" id="KW-1133">Transmembrane helix</keyword>
<protein>
    <submittedName>
        <fullName evidence="2">Uncharacterized protein</fullName>
    </submittedName>
</protein>
<proteinExistence type="predicted"/>
<gene>
    <name evidence="2" type="ORF">NCTC13354_00458</name>
</gene>
<name>A0A3S4V5W5_9ACTO</name>
<dbReference type="RefSeq" id="WP_126415943.1">
    <property type="nucleotide sequence ID" value="NZ_LR134476.1"/>
</dbReference>
<dbReference type="EMBL" id="LR134476">
    <property type="protein sequence ID" value="VEI12764.1"/>
    <property type="molecule type" value="Genomic_DNA"/>
</dbReference>
<keyword evidence="1" id="KW-0812">Transmembrane</keyword>
<reference evidence="2 3" key="1">
    <citation type="submission" date="2018-12" db="EMBL/GenBank/DDBJ databases">
        <authorList>
            <consortium name="Pathogen Informatics"/>
        </authorList>
    </citation>
    <scope>NUCLEOTIDE SEQUENCE [LARGE SCALE GENOMIC DNA]</scope>
    <source>
        <strain evidence="2 3">NCTC13354</strain>
    </source>
</reference>
<keyword evidence="3" id="KW-1185">Reference proteome</keyword>
<evidence type="ECO:0000256" key="1">
    <source>
        <dbReference type="SAM" id="Phobius"/>
    </source>
</evidence>
<organism evidence="2 3">
    <name type="scientific">Trueperella bialowiezensis</name>
    <dbReference type="NCBI Taxonomy" id="312285"/>
    <lineage>
        <taxon>Bacteria</taxon>
        <taxon>Bacillati</taxon>
        <taxon>Actinomycetota</taxon>
        <taxon>Actinomycetes</taxon>
        <taxon>Actinomycetales</taxon>
        <taxon>Actinomycetaceae</taxon>
        <taxon>Trueperella</taxon>
    </lineage>
</organism>
<feature type="transmembrane region" description="Helical" evidence="1">
    <location>
        <begin position="42"/>
        <end position="61"/>
    </location>
</feature>
<sequence length="74" mass="8145">MEQQLGKRVRIFVGTALVFVGIFLIGPTSRGATLGGAFAENWMYMIGMAIVALAIAMFVPLSDRRRNDSDDDEH</sequence>
<dbReference type="AlphaFoldDB" id="A0A3S4V5W5"/>
<dbReference type="KEGG" id="tbw:NCTC13354_00458"/>
<dbReference type="Proteomes" id="UP000269542">
    <property type="component" value="Chromosome"/>
</dbReference>
<evidence type="ECO:0000313" key="3">
    <source>
        <dbReference type="Proteomes" id="UP000269542"/>
    </source>
</evidence>